<dbReference type="InterPro" id="IPR011990">
    <property type="entry name" value="TPR-like_helical_dom_sf"/>
</dbReference>
<protein>
    <submittedName>
        <fullName evidence="4">DUF4037 domain-containing protein</fullName>
    </submittedName>
</protein>
<dbReference type="InterPro" id="IPR019734">
    <property type="entry name" value="TPR_rpt"/>
</dbReference>
<evidence type="ECO:0000313" key="4">
    <source>
        <dbReference type="EMBL" id="MEQ3346244.1"/>
    </source>
</evidence>
<dbReference type="PANTHER" id="PTHR45641">
    <property type="entry name" value="TETRATRICOPEPTIDE REPEAT PROTEIN (AFU_ORTHOLOGUE AFUA_6G03870)"/>
    <property type="match status" value="1"/>
</dbReference>
<dbReference type="PANTHER" id="PTHR45641:SF19">
    <property type="entry name" value="NEPHROCYSTIN-3"/>
    <property type="match status" value="1"/>
</dbReference>
<sequence>MYLKKIENIQKKYHSLLRDGKEVEMLPLLEEAIEISLSNKDFGKLVELLNDYGGALRNTGNYAKSIQSLLTAKSLMETYFNKDSEAYANTLMNLANAYRMNSNRKEALILFQQADEIFKKLNLYNYSYASNANNLALLYLEDGSPEKAYFLLKSSEKILSEIPHHSIQLATTYNNLFEVCTLLKKNDEAKEYIFKAKDFLESKISPANPLYASVLNNLAKYYFNIGEIEKSESLYSISKTIIESTYGKESEAYKNINSNLNFIKKNSNTTHKSKTSLPTDNIKKGLEISEDFYFNEVKPFILKNYPELIRYSAFGLVGEGSECYGFDDEISRDHDFIKRCSWFLPKDMINQVPLSELNLSGGVVKIIAIEDFYKYYTLFEKGPLSIKEFRKVPQDLLSVATNGKVFEDNYGKFSYTRQRLLAYYPKDLILKKLAYLCNKIAQSGQYNYSRCLKRNNYMGAQIALSEFLQYYCEFIHLINKKYMPFYKWQYESLKTLPLLGEYTCLNFDKLLSFNDTNESQKKVEIIEEMCKTLVDHLNKTKLSNSNADFLKYHSSEIVKRINNEELRNEDTWIK</sequence>
<gene>
    <name evidence="4" type="ORF">AAA073_02205</name>
</gene>
<dbReference type="Pfam" id="PF13228">
    <property type="entry name" value="DUF4037"/>
    <property type="match status" value="1"/>
</dbReference>
<dbReference type="Proteomes" id="UP001491691">
    <property type="component" value="Unassembled WGS sequence"/>
</dbReference>
<dbReference type="RefSeq" id="WP_349188152.1">
    <property type="nucleotide sequence ID" value="NZ_JBBNPP010000003.1"/>
</dbReference>
<dbReference type="EMBL" id="JBBNPP010000003">
    <property type="protein sequence ID" value="MEQ3346244.1"/>
    <property type="molecule type" value="Genomic_DNA"/>
</dbReference>
<comment type="caution">
    <text evidence="4">The sequence shown here is derived from an EMBL/GenBank/DDBJ whole genome shotgun (WGS) entry which is preliminary data.</text>
</comment>
<name>A0ABV1J1Y8_9FIRM</name>
<dbReference type="Pfam" id="PF13424">
    <property type="entry name" value="TPR_12"/>
    <property type="match status" value="1"/>
</dbReference>
<evidence type="ECO:0000256" key="2">
    <source>
        <dbReference type="ARBA" id="ARBA00022803"/>
    </source>
</evidence>
<keyword evidence="5" id="KW-1185">Reference proteome</keyword>
<keyword evidence="2" id="KW-0802">TPR repeat</keyword>
<evidence type="ECO:0000256" key="1">
    <source>
        <dbReference type="ARBA" id="ARBA00022737"/>
    </source>
</evidence>
<dbReference type="InterPro" id="IPR025117">
    <property type="entry name" value="DUF4037"/>
</dbReference>
<accession>A0ABV1J1Y8</accession>
<proteinExistence type="predicted"/>
<reference evidence="4 5" key="1">
    <citation type="submission" date="2024-04" db="EMBL/GenBank/DDBJ databases">
        <title>Human intestinal bacterial collection.</title>
        <authorList>
            <person name="Pauvert C."/>
            <person name="Hitch T.C.A."/>
            <person name="Clavel T."/>
        </authorList>
    </citation>
    <scope>NUCLEOTIDE SEQUENCE [LARGE SCALE GENOMIC DNA]</scope>
    <source>
        <strain evidence="4 5">CLA-SR-H019</strain>
    </source>
</reference>
<evidence type="ECO:0000259" key="3">
    <source>
        <dbReference type="Pfam" id="PF13228"/>
    </source>
</evidence>
<evidence type="ECO:0000313" key="5">
    <source>
        <dbReference type="Proteomes" id="UP001491691"/>
    </source>
</evidence>
<keyword evidence="1" id="KW-0677">Repeat</keyword>
<dbReference type="Gene3D" id="1.25.40.10">
    <property type="entry name" value="Tetratricopeptide repeat domain"/>
    <property type="match status" value="3"/>
</dbReference>
<organism evidence="4 5">
    <name type="scientific">Peptoniphilus senegalensis</name>
    <dbReference type="NCBI Taxonomy" id="1465757"/>
    <lineage>
        <taxon>Bacteria</taxon>
        <taxon>Bacillati</taxon>
        <taxon>Bacillota</taxon>
        <taxon>Tissierellia</taxon>
        <taxon>Tissierellales</taxon>
        <taxon>Peptoniphilaceae</taxon>
        <taxon>Peptoniphilus</taxon>
    </lineage>
</organism>
<dbReference type="SMART" id="SM00028">
    <property type="entry name" value="TPR"/>
    <property type="match status" value="4"/>
</dbReference>
<dbReference type="SUPFAM" id="SSF48452">
    <property type="entry name" value="TPR-like"/>
    <property type="match status" value="1"/>
</dbReference>
<feature type="domain" description="DUF4037" evidence="3">
    <location>
        <begin position="390"/>
        <end position="488"/>
    </location>
</feature>